<feature type="non-terminal residue" evidence="1">
    <location>
        <position position="233"/>
    </location>
</feature>
<accession>A0A5M5C079</accession>
<proteinExistence type="predicted"/>
<name>A0A5M5C079_BACOV</name>
<organism evidence="1 2">
    <name type="scientific">Bacteroides ovatus</name>
    <dbReference type="NCBI Taxonomy" id="28116"/>
    <lineage>
        <taxon>Bacteria</taxon>
        <taxon>Pseudomonadati</taxon>
        <taxon>Bacteroidota</taxon>
        <taxon>Bacteroidia</taxon>
        <taxon>Bacteroidales</taxon>
        <taxon>Bacteroidaceae</taxon>
        <taxon>Bacteroides</taxon>
    </lineage>
</organism>
<comment type="caution">
    <text evidence="1">The sequence shown here is derived from an EMBL/GenBank/DDBJ whole genome shotgun (WGS) entry which is preliminary data.</text>
</comment>
<dbReference type="EMBL" id="VWLE01000436">
    <property type="protein sequence ID" value="KAA3942737.1"/>
    <property type="molecule type" value="Genomic_DNA"/>
</dbReference>
<evidence type="ECO:0000313" key="1">
    <source>
        <dbReference type="EMBL" id="KAA3942737.1"/>
    </source>
</evidence>
<gene>
    <name evidence="1" type="ORF">F3D71_22195</name>
</gene>
<evidence type="ECO:0000313" key="2">
    <source>
        <dbReference type="Proteomes" id="UP000323717"/>
    </source>
</evidence>
<reference evidence="1 2" key="1">
    <citation type="journal article" date="2019" name="Nat. Med.">
        <title>A library of human gut bacterial isolates paired with longitudinal multiomics data enables mechanistic microbiome research.</title>
        <authorList>
            <person name="Poyet M."/>
            <person name="Groussin M."/>
            <person name="Gibbons S.M."/>
            <person name="Avila-Pacheco J."/>
            <person name="Jiang X."/>
            <person name="Kearney S.M."/>
            <person name="Perrotta A.R."/>
            <person name="Berdy B."/>
            <person name="Zhao S."/>
            <person name="Lieberman T.D."/>
            <person name="Swanson P.K."/>
            <person name="Smith M."/>
            <person name="Roesemann S."/>
            <person name="Alexander J.E."/>
            <person name="Rich S.A."/>
            <person name="Livny J."/>
            <person name="Vlamakis H."/>
            <person name="Clish C."/>
            <person name="Bullock K."/>
            <person name="Deik A."/>
            <person name="Scott J."/>
            <person name="Pierce K.A."/>
            <person name="Xavier R.J."/>
            <person name="Alm E.J."/>
        </authorList>
    </citation>
    <scope>NUCLEOTIDE SEQUENCE [LARGE SCALE GENOMIC DNA]</scope>
    <source>
        <strain evidence="1 2">BIOML-A163</strain>
    </source>
</reference>
<sequence length="233" mass="26803">MEEMIKNPYALFAENQETYEEAVKKSTDESQSFQRTKHFRMDSAGTYTVRILPLAPAEQPDGSYKLERKGYEYPVKTQVLKLDNPRPTGKKDKQFFVNICHSSYAGLSVDLIDTYLQVAENKYGSDEKLMKKIKGSGFDGGLKWNSQRAMYILDLDNREEGIHLLILSYSQYKDLEDRKLAIWKKLLEKNPKCLCPISSLEDAFPVEITRKEENKKTTYTFNIDTISGAEPLS</sequence>
<dbReference type="Proteomes" id="UP000323717">
    <property type="component" value="Unassembled WGS sequence"/>
</dbReference>
<protein>
    <submittedName>
        <fullName evidence="1">Uncharacterized protein</fullName>
    </submittedName>
</protein>
<dbReference type="AlphaFoldDB" id="A0A5M5C079"/>